<feature type="compositionally biased region" description="Polar residues" evidence="1">
    <location>
        <begin position="255"/>
        <end position="267"/>
    </location>
</feature>
<dbReference type="Proteomes" id="UP000078540">
    <property type="component" value="Unassembled WGS sequence"/>
</dbReference>
<feature type="region of interest" description="Disordered" evidence="1">
    <location>
        <begin position="251"/>
        <end position="295"/>
    </location>
</feature>
<proteinExistence type="predicted"/>
<feature type="compositionally biased region" description="Basic and acidic residues" evidence="1">
    <location>
        <begin position="268"/>
        <end position="295"/>
    </location>
</feature>
<accession>A0A195BQI4</accession>
<gene>
    <name evidence="2" type="ORF">ALC53_02618</name>
</gene>
<dbReference type="EMBL" id="KQ976423">
    <property type="protein sequence ID" value="KYM88853.1"/>
    <property type="molecule type" value="Genomic_DNA"/>
</dbReference>
<evidence type="ECO:0000313" key="3">
    <source>
        <dbReference type="Proteomes" id="UP000078540"/>
    </source>
</evidence>
<name>A0A195BQI4_9HYME</name>
<sequence>MQELLGKTQETLVETLAVSTNTKLRSQRTGDRMHKANRFVLWYACWHISEKRPRRGLWRELYLQRRWAPLPGALFGTGRKEEKTRLSLPPRLVGANEGGTDRPVYALPLSGSCRASTPKCTLHRSRCSAVSLSLSLCPSVSLYSSYLVLRNFVEREAGTLFATSATTPSSRRYVVARSPSRERGLSNRRSGEARCRQLSAREKVEVKARRQEEVKEEGQEMKEKEIPKYPFPCLKTFDFGLTTTELKVVKERRNSSTAAENNAFQTKTESRHAGRSEMVHADGRELVNERTRAIH</sequence>
<evidence type="ECO:0000256" key="1">
    <source>
        <dbReference type="SAM" id="MobiDB-lite"/>
    </source>
</evidence>
<keyword evidence="3" id="KW-1185">Reference proteome</keyword>
<evidence type="ECO:0000313" key="2">
    <source>
        <dbReference type="EMBL" id="KYM88853.1"/>
    </source>
</evidence>
<reference evidence="2 3" key="1">
    <citation type="submission" date="2015-09" db="EMBL/GenBank/DDBJ databases">
        <title>Atta colombica WGS genome.</title>
        <authorList>
            <person name="Nygaard S."/>
            <person name="Hu H."/>
            <person name="Boomsma J."/>
            <person name="Zhang G."/>
        </authorList>
    </citation>
    <scope>NUCLEOTIDE SEQUENCE [LARGE SCALE GENOMIC DNA]</scope>
    <source>
        <strain evidence="2">Treedump-2</strain>
        <tissue evidence="2">Whole body</tissue>
    </source>
</reference>
<dbReference type="AlphaFoldDB" id="A0A195BQI4"/>
<organism evidence="2 3">
    <name type="scientific">Atta colombica</name>
    <dbReference type="NCBI Taxonomy" id="520822"/>
    <lineage>
        <taxon>Eukaryota</taxon>
        <taxon>Metazoa</taxon>
        <taxon>Ecdysozoa</taxon>
        <taxon>Arthropoda</taxon>
        <taxon>Hexapoda</taxon>
        <taxon>Insecta</taxon>
        <taxon>Pterygota</taxon>
        <taxon>Neoptera</taxon>
        <taxon>Endopterygota</taxon>
        <taxon>Hymenoptera</taxon>
        <taxon>Apocrita</taxon>
        <taxon>Aculeata</taxon>
        <taxon>Formicoidea</taxon>
        <taxon>Formicidae</taxon>
        <taxon>Myrmicinae</taxon>
        <taxon>Atta</taxon>
    </lineage>
</organism>
<protein>
    <submittedName>
        <fullName evidence="2">Uncharacterized protein</fullName>
    </submittedName>
</protein>